<dbReference type="AlphaFoldDB" id="A0A162PRJ6"/>
<organism evidence="1 2">
    <name type="scientific">Phycomyces blakesleeanus (strain ATCC 8743b / DSM 1359 / FGSC 10004 / NBRC 33097 / NRRL 1555)</name>
    <dbReference type="NCBI Taxonomy" id="763407"/>
    <lineage>
        <taxon>Eukaryota</taxon>
        <taxon>Fungi</taxon>
        <taxon>Fungi incertae sedis</taxon>
        <taxon>Mucoromycota</taxon>
        <taxon>Mucoromycotina</taxon>
        <taxon>Mucoromycetes</taxon>
        <taxon>Mucorales</taxon>
        <taxon>Phycomycetaceae</taxon>
        <taxon>Phycomyces</taxon>
    </lineage>
</organism>
<dbReference type="EMBL" id="KV440977">
    <property type="protein sequence ID" value="OAD75327.1"/>
    <property type="molecule type" value="Genomic_DNA"/>
</dbReference>
<accession>A0A162PRJ6</accession>
<dbReference type="RefSeq" id="XP_018293367.1">
    <property type="nucleotide sequence ID" value="XM_018441262.1"/>
</dbReference>
<name>A0A162PRJ6_PHYB8</name>
<gene>
    <name evidence="1" type="ORF">PHYBLDRAFT_64252</name>
</gene>
<dbReference type="GeneID" id="29002168"/>
<dbReference type="InParanoid" id="A0A162PRJ6"/>
<sequence length="100" mass="11830">MIMIMIMVTVTVTFTARVTVMTIDWYFGFLFFSHILVNLQSSFDYFELIVTRPIYKIFFIIEYNILRLWKSAFKEQKLTMTSPMKRVCDPKRAAQLPTAA</sequence>
<evidence type="ECO:0000313" key="1">
    <source>
        <dbReference type="EMBL" id="OAD75327.1"/>
    </source>
</evidence>
<dbReference type="Proteomes" id="UP000077315">
    <property type="component" value="Unassembled WGS sequence"/>
</dbReference>
<proteinExistence type="predicted"/>
<dbReference type="VEuPathDB" id="FungiDB:PHYBLDRAFT_64252"/>
<keyword evidence="2" id="KW-1185">Reference proteome</keyword>
<reference evidence="2" key="1">
    <citation type="submission" date="2015-06" db="EMBL/GenBank/DDBJ databases">
        <title>Expansion of signal transduction pathways in fungi by whole-genome duplication.</title>
        <authorList>
            <consortium name="DOE Joint Genome Institute"/>
            <person name="Corrochano L.M."/>
            <person name="Kuo A."/>
            <person name="Marcet-Houben M."/>
            <person name="Polaino S."/>
            <person name="Salamov A."/>
            <person name="Villalobos J.M."/>
            <person name="Alvarez M.I."/>
            <person name="Avalos J."/>
            <person name="Benito E.P."/>
            <person name="Benoit I."/>
            <person name="Burger G."/>
            <person name="Camino L.P."/>
            <person name="Canovas D."/>
            <person name="Cerda-Olmedo E."/>
            <person name="Cheng J.-F."/>
            <person name="Dominguez A."/>
            <person name="Elias M."/>
            <person name="Eslava A.P."/>
            <person name="Glaser F."/>
            <person name="Grimwood J."/>
            <person name="Gutierrez G."/>
            <person name="Heitman J."/>
            <person name="Henrissat B."/>
            <person name="Iturriaga E.A."/>
            <person name="Lang B.F."/>
            <person name="Lavin J.L."/>
            <person name="Lee S."/>
            <person name="Li W."/>
            <person name="Lindquist E."/>
            <person name="Lopez-Garcia S."/>
            <person name="Luque E.M."/>
            <person name="Marcos A.T."/>
            <person name="Martin J."/>
            <person name="McCluskey K."/>
            <person name="Medina H.R."/>
            <person name="Miralles-Duran A."/>
            <person name="Miyazaki A."/>
            <person name="Munoz-Torres E."/>
            <person name="Oguiza J.A."/>
            <person name="Ohm R."/>
            <person name="Olmedo M."/>
            <person name="Orejas M."/>
            <person name="Ortiz-Castellanos L."/>
            <person name="Pisabarro A.G."/>
            <person name="Rodriguez-Romero J."/>
            <person name="Ruiz-Herrera J."/>
            <person name="Ruiz-Vazquez R."/>
            <person name="Sanz C."/>
            <person name="Schackwitz W."/>
            <person name="Schmutz J."/>
            <person name="Shahriari M."/>
            <person name="Shelest E."/>
            <person name="Silva-Franco F."/>
            <person name="Soanes D."/>
            <person name="Syed K."/>
            <person name="Tagua V.G."/>
            <person name="Talbot N.J."/>
            <person name="Thon M."/>
            <person name="De vries R.P."/>
            <person name="Wiebenga A."/>
            <person name="Yadav J.S."/>
            <person name="Braun E.L."/>
            <person name="Baker S."/>
            <person name="Garre V."/>
            <person name="Horwitz B."/>
            <person name="Torres-Martinez S."/>
            <person name="Idnurm A."/>
            <person name="Herrera-Estrella A."/>
            <person name="Gabaldon T."/>
            <person name="Grigoriev I.V."/>
        </authorList>
    </citation>
    <scope>NUCLEOTIDE SEQUENCE [LARGE SCALE GENOMIC DNA]</scope>
    <source>
        <strain evidence="2">NRRL 1555(-)</strain>
    </source>
</reference>
<evidence type="ECO:0000313" key="2">
    <source>
        <dbReference type="Proteomes" id="UP000077315"/>
    </source>
</evidence>
<protein>
    <submittedName>
        <fullName evidence="1">Uncharacterized protein</fullName>
    </submittedName>
</protein>